<dbReference type="RefSeq" id="WP_188550037.1">
    <property type="nucleotide sequence ID" value="NZ_BMFY01000004.1"/>
</dbReference>
<gene>
    <name evidence="1" type="ORF">GCM10011333_12150</name>
</gene>
<dbReference type="AlphaFoldDB" id="A0A8J2XKL2"/>
<reference evidence="1" key="1">
    <citation type="journal article" date="2014" name="Int. J. Syst. Evol. Microbiol.">
        <title>Complete genome sequence of Corynebacterium casei LMG S-19264T (=DSM 44701T), isolated from a smear-ripened cheese.</title>
        <authorList>
            <consortium name="US DOE Joint Genome Institute (JGI-PGF)"/>
            <person name="Walter F."/>
            <person name="Albersmeier A."/>
            <person name="Kalinowski J."/>
            <person name="Ruckert C."/>
        </authorList>
    </citation>
    <scope>NUCLEOTIDE SEQUENCE</scope>
    <source>
        <strain evidence="1">CGMCC 1.12785</strain>
    </source>
</reference>
<sequence length="113" mass="13249">MTPDETGKLLAFIGELDGRRLTPETIIAWHQVLADIDVDDAFEAVKKHHRESTDWVKPGHVVYLARGVRDARLQREAREKGLRELEARRRRRTGMPEEVRRRIRDLFKRPGEV</sequence>
<organism evidence="1 2">
    <name type="scientific">Sediminivirga luteola</name>
    <dbReference type="NCBI Taxonomy" id="1774748"/>
    <lineage>
        <taxon>Bacteria</taxon>
        <taxon>Bacillati</taxon>
        <taxon>Actinomycetota</taxon>
        <taxon>Actinomycetes</taxon>
        <taxon>Micrococcales</taxon>
        <taxon>Brevibacteriaceae</taxon>
        <taxon>Sediminivirga</taxon>
    </lineage>
</organism>
<keyword evidence="2" id="KW-1185">Reference proteome</keyword>
<dbReference type="EMBL" id="BMFY01000004">
    <property type="protein sequence ID" value="GGA10892.1"/>
    <property type="molecule type" value="Genomic_DNA"/>
</dbReference>
<evidence type="ECO:0008006" key="3">
    <source>
        <dbReference type="Google" id="ProtNLM"/>
    </source>
</evidence>
<protein>
    <recommendedName>
        <fullName evidence="3">Replicative helicase inhibitor G39P N-terminal domain-containing protein</fullName>
    </recommendedName>
</protein>
<dbReference type="Proteomes" id="UP000616114">
    <property type="component" value="Unassembled WGS sequence"/>
</dbReference>
<reference evidence="1" key="2">
    <citation type="submission" date="2020-09" db="EMBL/GenBank/DDBJ databases">
        <authorList>
            <person name="Sun Q."/>
            <person name="Zhou Y."/>
        </authorList>
    </citation>
    <scope>NUCLEOTIDE SEQUENCE</scope>
    <source>
        <strain evidence="1">CGMCC 1.12785</strain>
    </source>
</reference>
<proteinExistence type="predicted"/>
<name>A0A8J2XKL2_9MICO</name>
<accession>A0A8J2XKL2</accession>
<comment type="caution">
    <text evidence="1">The sequence shown here is derived from an EMBL/GenBank/DDBJ whole genome shotgun (WGS) entry which is preliminary data.</text>
</comment>
<evidence type="ECO:0000313" key="2">
    <source>
        <dbReference type="Proteomes" id="UP000616114"/>
    </source>
</evidence>
<evidence type="ECO:0000313" key="1">
    <source>
        <dbReference type="EMBL" id="GGA10892.1"/>
    </source>
</evidence>